<sequence length="514" mass="57989">MPAGALLTLIPQTGSHLYEALSYVWGSSEDSKVVHVDGRRMNITQNLHGALLHLRDPTFARILWIDAICINQDDLDERAQQVRFMARIYGCAQRVVVWLGEEANGSAEALHFLGRTIRPRHLSNELSRHIVDRGSLQKSLYPEKNVLDIDEGYNRLNSVGSDQVPGHEYQEIVFDKEFTVGDAVKALLSRKWFKRVWVVQEVAAARDILLMCGSTELNGYHFFKNIQGWNPESENGGLYSHWIHSWLKLILRSAGDHSSKGDSSLRLYPLRQLVGLFGKFEATDLRDKIYALMGMCTDSLDALGFEVDYRVSWKVIVQLLIHYIFGPSCEVQSLGEDRSCQIKTTARILGAVGLSVTIRNFKDGQPHILYTSPNYEEKLIRMPEDIEPPQLHDILCELESEQRLLIVRARDSIFYAVACISSCETGPLEVLPDLASHPTWPKLGKKVSRAAPLRALSLSLAWDCFKSNPASEDTRVAVSELTPNDWVAAAVLMRMAFEGLEKFLTLNHVQNVYV</sequence>
<protein>
    <submittedName>
        <fullName evidence="2">HET-domain-containing protein</fullName>
    </submittedName>
</protein>
<dbReference type="PANTHER" id="PTHR24148">
    <property type="entry name" value="ANKYRIN REPEAT DOMAIN-CONTAINING PROTEIN 39 HOMOLOG-RELATED"/>
    <property type="match status" value="1"/>
</dbReference>
<evidence type="ECO:0000259" key="1">
    <source>
        <dbReference type="Pfam" id="PF06985"/>
    </source>
</evidence>
<organism evidence="2 3">
    <name type="scientific">Lophiostoma macrostomum CBS 122681</name>
    <dbReference type="NCBI Taxonomy" id="1314788"/>
    <lineage>
        <taxon>Eukaryota</taxon>
        <taxon>Fungi</taxon>
        <taxon>Dikarya</taxon>
        <taxon>Ascomycota</taxon>
        <taxon>Pezizomycotina</taxon>
        <taxon>Dothideomycetes</taxon>
        <taxon>Pleosporomycetidae</taxon>
        <taxon>Pleosporales</taxon>
        <taxon>Lophiostomataceae</taxon>
        <taxon>Lophiostoma</taxon>
    </lineage>
</organism>
<evidence type="ECO:0000313" key="2">
    <source>
        <dbReference type="EMBL" id="KAF2647811.1"/>
    </source>
</evidence>
<name>A0A6A6SLF6_9PLEO</name>
<gene>
    <name evidence="2" type="ORF">K491DRAFT_763487</name>
</gene>
<dbReference type="EMBL" id="MU004581">
    <property type="protein sequence ID" value="KAF2647811.1"/>
    <property type="molecule type" value="Genomic_DNA"/>
</dbReference>
<dbReference type="PANTHER" id="PTHR24148:SF78">
    <property type="entry name" value="HETEROKARYON INCOMPATIBILITY DOMAIN-CONTAINING PROTEIN"/>
    <property type="match status" value="1"/>
</dbReference>
<keyword evidence="3" id="KW-1185">Reference proteome</keyword>
<dbReference type="InterPro" id="IPR010730">
    <property type="entry name" value="HET"/>
</dbReference>
<reference evidence="2" key="1">
    <citation type="journal article" date="2020" name="Stud. Mycol.">
        <title>101 Dothideomycetes genomes: a test case for predicting lifestyles and emergence of pathogens.</title>
        <authorList>
            <person name="Haridas S."/>
            <person name="Albert R."/>
            <person name="Binder M."/>
            <person name="Bloem J."/>
            <person name="Labutti K."/>
            <person name="Salamov A."/>
            <person name="Andreopoulos B."/>
            <person name="Baker S."/>
            <person name="Barry K."/>
            <person name="Bills G."/>
            <person name="Bluhm B."/>
            <person name="Cannon C."/>
            <person name="Castanera R."/>
            <person name="Culley D."/>
            <person name="Daum C."/>
            <person name="Ezra D."/>
            <person name="Gonzalez J."/>
            <person name="Henrissat B."/>
            <person name="Kuo A."/>
            <person name="Liang C."/>
            <person name="Lipzen A."/>
            <person name="Lutzoni F."/>
            <person name="Magnuson J."/>
            <person name="Mondo S."/>
            <person name="Nolan M."/>
            <person name="Ohm R."/>
            <person name="Pangilinan J."/>
            <person name="Park H.-J."/>
            <person name="Ramirez L."/>
            <person name="Alfaro M."/>
            <person name="Sun H."/>
            <person name="Tritt A."/>
            <person name="Yoshinaga Y."/>
            <person name="Zwiers L.-H."/>
            <person name="Turgeon B."/>
            <person name="Goodwin S."/>
            <person name="Spatafora J."/>
            <person name="Crous P."/>
            <person name="Grigoriev I."/>
        </authorList>
    </citation>
    <scope>NUCLEOTIDE SEQUENCE</scope>
    <source>
        <strain evidence="2">CBS 122681</strain>
    </source>
</reference>
<dbReference type="OrthoDB" id="194358at2759"/>
<dbReference type="Pfam" id="PF06985">
    <property type="entry name" value="HET"/>
    <property type="match status" value="1"/>
</dbReference>
<accession>A0A6A6SLF6</accession>
<dbReference type="AlphaFoldDB" id="A0A6A6SLF6"/>
<feature type="domain" description="Heterokaryon incompatibility" evidence="1">
    <location>
        <begin position="18"/>
        <end position="201"/>
    </location>
</feature>
<proteinExistence type="predicted"/>
<dbReference type="InterPro" id="IPR052895">
    <property type="entry name" value="HetReg/Transcr_Mod"/>
</dbReference>
<evidence type="ECO:0000313" key="3">
    <source>
        <dbReference type="Proteomes" id="UP000799324"/>
    </source>
</evidence>
<dbReference type="Proteomes" id="UP000799324">
    <property type="component" value="Unassembled WGS sequence"/>
</dbReference>